<reference evidence="3" key="1">
    <citation type="submission" date="2017-02" db="UniProtKB">
        <authorList>
            <consortium name="WormBaseParasite"/>
        </authorList>
    </citation>
    <scope>IDENTIFICATION</scope>
</reference>
<accession>A0A0M3IIX9</accession>
<organism evidence="2 3">
    <name type="scientific">Ascaris lumbricoides</name>
    <name type="common">Giant roundworm</name>
    <dbReference type="NCBI Taxonomy" id="6252"/>
    <lineage>
        <taxon>Eukaryota</taxon>
        <taxon>Metazoa</taxon>
        <taxon>Ecdysozoa</taxon>
        <taxon>Nematoda</taxon>
        <taxon>Chromadorea</taxon>
        <taxon>Rhabditida</taxon>
        <taxon>Spirurina</taxon>
        <taxon>Ascaridomorpha</taxon>
        <taxon>Ascaridoidea</taxon>
        <taxon>Ascarididae</taxon>
        <taxon>Ascaris</taxon>
    </lineage>
</organism>
<proteinExistence type="predicted"/>
<dbReference type="Proteomes" id="UP000036681">
    <property type="component" value="Unplaced"/>
</dbReference>
<dbReference type="InterPro" id="IPR019421">
    <property type="entry name" value="7TM_GPCR_serpentine_rcpt_Srd"/>
</dbReference>
<name>A0A0M3IIX9_ASCLU</name>
<dbReference type="WBParaSite" id="ALUE_0001854901-mRNA-1">
    <property type="protein sequence ID" value="ALUE_0001854901-mRNA-1"/>
    <property type="gene ID" value="ALUE_0001854901"/>
</dbReference>
<dbReference type="Pfam" id="PF10317">
    <property type="entry name" value="7TM_GPCR_Srd"/>
    <property type="match status" value="1"/>
</dbReference>
<protein>
    <submittedName>
        <fullName evidence="3">G_PROTEIN_RECEP_F1_2 domain-containing protein</fullName>
    </submittedName>
</protein>
<feature type="transmembrane region" description="Helical" evidence="1">
    <location>
        <begin position="53"/>
        <end position="75"/>
    </location>
</feature>
<dbReference type="AlphaFoldDB" id="A0A0M3IIX9"/>
<keyword evidence="1" id="KW-1133">Transmembrane helix</keyword>
<keyword evidence="1" id="KW-0472">Membrane</keyword>
<evidence type="ECO:0000256" key="1">
    <source>
        <dbReference type="SAM" id="Phobius"/>
    </source>
</evidence>
<sequence>MATIIAYWNTLQMIMLASETDPDYIREYLQGYRPEYDWNEEIIYGNDCLQNPLTFVVVFSIVVPIFPICTVITIIRHKVCAL</sequence>
<evidence type="ECO:0000313" key="2">
    <source>
        <dbReference type="Proteomes" id="UP000036681"/>
    </source>
</evidence>
<keyword evidence="2" id="KW-1185">Reference proteome</keyword>
<keyword evidence="1" id="KW-0812">Transmembrane</keyword>
<evidence type="ECO:0000313" key="3">
    <source>
        <dbReference type="WBParaSite" id="ALUE_0001854901-mRNA-1"/>
    </source>
</evidence>